<dbReference type="SUPFAM" id="SSF46458">
    <property type="entry name" value="Globin-like"/>
    <property type="match status" value="1"/>
</dbReference>
<keyword evidence="1" id="KW-0813">Transport</keyword>
<dbReference type="Proteomes" id="UP000287171">
    <property type="component" value="Unassembled WGS sequence"/>
</dbReference>
<dbReference type="AlphaFoldDB" id="A0A402BBV9"/>
<gene>
    <name evidence="6" type="ORF">KDA_43190</name>
</gene>
<proteinExistence type="predicted"/>
<dbReference type="EMBL" id="BIFT01000001">
    <property type="protein sequence ID" value="GCE28835.1"/>
    <property type="molecule type" value="Genomic_DNA"/>
</dbReference>
<protein>
    <submittedName>
        <fullName evidence="6">Globin</fullName>
    </submittedName>
</protein>
<keyword evidence="3 5" id="KW-0479">Metal-binding</keyword>
<evidence type="ECO:0000313" key="6">
    <source>
        <dbReference type="EMBL" id="GCE28835.1"/>
    </source>
</evidence>
<reference evidence="7" key="1">
    <citation type="submission" date="2018-12" db="EMBL/GenBank/DDBJ databases">
        <title>Tengunoibacter tsumagoiensis gen. nov., sp. nov., Dictyobacter kobayashii sp. nov., D. alpinus sp. nov., and D. joshuensis sp. nov. and description of Dictyobacteraceae fam. nov. within the order Ktedonobacterales isolated from Tengu-no-mugimeshi.</title>
        <authorList>
            <person name="Wang C.M."/>
            <person name="Zheng Y."/>
            <person name="Sakai Y."/>
            <person name="Toyoda A."/>
            <person name="Minakuchi Y."/>
            <person name="Abe K."/>
            <person name="Yokota A."/>
            <person name="Yabe S."/>
        </authorList>
    </citation>
    <scope>NUCLEOTIDE SEQUENCE [LARGE SCALE GENOMIC DNA]</scope>
    <source>
        <strain evidence="7">Uno16</strain>
    </source>
</reference>
<comment type="caution">
    <text evidence="6">The sequence shown here is derived from an EMBL/GenBank/DDBJ whole genome shotgun (WGS) entry which is preliminary data.</text>
</comment>
<name>A0A402BBV9_9CHLR</name>
<dbReference type="RefSeq" id="WP_126629008.1">
    <property type="nucleotide sequence ID" value="NZ_BIFT01000001.1"/>
</dbReference>
<evidence type="ECO:0000256" key="4">
    <source>
        <dbReference type="ARBA" id="ARBA00023004"/>
    </source>
</evidence>
<dbReference type="CDD" id="cd14775">
    <property type="entry name" value="TrHb2_O-like"/>
    <property type="match status" value="1"/>
</dbReference>
<dbReference type="Pfam" id="PF01152">
    <property type="entry name" value="Bac_globin"/>
    <property type="match status" value="1"/>
</dbReference>
<dbReference type="GO" id="GO:0020037">
    <property type="term" value="F:heme binding"/>
    <property type="evidence" value="ECO:0007669"/>
    <property type="project" value="InterPro"/>
</dbReference>
<evidence type="ECO:0000313" key="7">
    <source>
        <dbReference type="Proteomes" id="UP000287171"/>
    </source>
</evidence>
<dbReference type="Gene3D" id="1.10.490.10">
    <property type="entry name" value="Globins"/>
    <property type="match status" value="1"/>
</dbReference>
<dbReference type="InterPro" id="IPR012292">
    <property type="entry name" value="Globin/Proto"/>
</dbReference>
<accession>A0A402BBV9</accession>
<sequence>METEKTLPPTLYEWAGGEEAFKRLTTTFYTKVLADPLIGPLFAGMAEDHPQYVAWCLSEVFGGPKSYTEHRGGHRHLIMQHLNRHLSEQQRAHWVSVLLETADEIGLPADPEFRAAFVSYLEWGSRIALAVSQPGVEIGEDLDPMPHWDWIVQPPQDTTP</sequence>
<evidence type="ECO:0000256" key="2">
    <source>
        <dbReference type="ARBA" id="ARBA00022617"/>
    </source>
</evidence>
<dbReference type="OrthoDB" id="9798157at2"/>
<evidence type="ECO:0000256" key="3">
    <source>
        <dbReference type="ARBA" id="ARBA00022723"/>
    </source>
</evidence>
<dbReference type="GO" id="GO:0046872">
    <property type="term" value="F:metal ion binding"/>
    <property type="evidence" value="ECO:0007669"/>
    <property type="project" value="UniProtKB-KW"/>
</dbReference>
<organism evidence="6 7">
    <name type="scientific">Dictyobacter alpinus</name>
    <dbReference type="NCBI Taxonomy" id="2014873"/>
    <lineage>
        <taxon>Bacteria</taxon>
        <taxon>Bacillati</taxon>
        <taxon>Chloroflexota</taxon>
        <taxon>Ktedonobacteria</taxon>
        <taxon>Ktedonobacterales</taxon>
        <taxon>Dictyobacteraceae</taxon>
        <taxon>Dictyobacter</taxon>
    </lineage>
</organism>
<keyword evidence="2 5" id="KW-0349">Heme</keyword>
<dbReference type="InterPro" id="IPR009050">
    <property type="entry name" value="Globin-like_sf"/>
</dbReference>
<evidence type="ECO:0000256" key="1">
    <source>
        <dbReference type="ARBA" id="ARBA00022448"/>
    </source>
</evidence>
<evidence type="ECO:0000256" key="5">
    <source>
        <dbReference type="PIRSR" id="PIRSR601486-1"/>
    </source>
</evidence>
<dbReference type="GO" id="GO:0019825">
    <property type="term" value="F:oxygen binding"/>
    <property type="evidence" value="ECO:0007669"/>
    <property type="project" value="InterPro"/>
</dbReference>
<dbReference type="InterPro" id="IPR001486">
    <property type="entry name" value="Hemoglobin_trunc"/>
</dbReference>
<keyword evidence="7" id="KW-1185">Reference proteome</keyword>
<feature type="binding site" description="distal binding residue" evidence="5">
    <location>
        <position position="76"/>
    </location>
    <ligand>
        <name>heme</name>
        <dbReference type="ChEBI" id="CHEBI:30413"/>
    </ligand>
    <ligandPart>
        <name>Fe</name>
        <dbReference type="ChEBI" id="CHEBI:18248"/>
    </ligandPart>
</feature>
<keyword evidence="4 5" id="KW-0408">Iron</keyword>